<proteinExistence type="inferred from homology"/>
<feature type="disulfide bond" evidence="7">
    <location>
        <begin position="345"/>
        <end position="380"/>
    </location>
</feature>
<keyword evidence="2 8" id="KW-0645">Protease</keyword>
<dbReference type="EMBL" id="HE576754">
    <property type="protein sequence ID" value="CCC69320.1"/>
    <property type="molecule type" value="Genomic_DNA"/>
</dbReference>
<dbReference type="GO" id="GO:0006508">
    <property type="term" value="P:proteolysis"/>
    <property type="evidence" value="ECO:0007669"/>
    <property type="project" value="UniProtKB-KW"/>
</dbReference>
<keyword evidence="10" id="KW-1133">Transmembrane helix</keyword>
<sequence length="559" mass="59131">MVFAKQLLSTSLLLSSSLWDFAQALDNELPNKFVNLRFNKKYGDHYDTASTDSRKPKLELVKRDGSDYEEVELTNQQSFYSVEVDVGTPSQRVTVLLDTGSSDFWVMGSDNPYCSDDTSTTGIDCSEFGTFDSSSSSTFHNNGTAFNIHYGDGSFALGTWGTDTVSIDDITLDALSLAVANSSNSSMGVIGLGLAGLETTYSSSHAVKSGQTYQYANFPLALKNAGIVAANAYSLYLNDPEETTGNILFGAVDHSLYSGQLYTIPLVNIYSGSGFKNAVEFDVTLNGIGIVDSSGSATTVSTTPIIALLDSGTTLTYFPTQYVSLLAAQLGAQYSSSNGYYTISCDAMQDTTTKLVFDFGGFHINATLADFVVQSGTSTCFLSIIPQNSSSAILGDTFLNNAYVVYDLDNLEISMAQAKWDQSSDEDIEVISSSVPSAVKAPGYSNTWSTTMSITSGGNIFTVNADASATVSNSGSSASASSSSASSGSNSRTTSTLSTSSRKSTQTSTRTSSGTSSRRSSTSTSTSSSNNKEENGSTTVMVPSISFFVLAFLSIFVAF</sequence>
<organism evidence="13 14">
    <name type="scientific">Naumovozyma castellii</name>
    <name type="common">Yeast</name>
    <name type="synonym">Saccharomyces castellii</name>
    <dbReference type="NCBI Taxonomy" id="27288"/>
    <lineage>
        <taxon>Eukaryota</taxon>
        <taxon>Fungi</taxon>
        <taxon>Dikarya</taxon>
        <taxon>Ascomycota</taxon>
        <taxon>Saccharomycotina</taxon>
        <taxon>Saccharomycetes</taxon>
        <taxon>Saccharomycetales</taxon>
        <taxon>Saccharomycetaceae</taxon>
        <taxon>Naumovozyma</taxon>
    </lineage>
</organism>
<dbReference type="InParanoid" id="G0VCV9"/>
<name>G0VCV9_NAUCA</name>
<accession>G0VCV9</accession>
<reference key="2">
    <citation type="submission" date="2011-08" db="EMBL/GenBank/DDBJ databases">
        <title>Genome sequence of Naumovozyma castellii.</title>
        <authorList>
            <person name="Gordon J.L."/>
            <person name="Armisen D."/>
            <person name="Proux-Wera E."/>
            <person name="OhEigeartaigh S.S."/>
            <person name="Byrne K.P."/>
            <person name="Wolfe K.H."/>
        </authorList>
    </citation>
    <scope>NUCLEOTIDE SEQUENCE</scope>
    <source>
        <strain>Type strain:CBS 4309</strain>
    </source>
</reference>
<dbReference type="GO" id="GO:0004190">
    <property type="term" value="F:aspartic-type endopeptidase activity"/>
    <property type="evidence" value="ECO:0007669"/>
    <property type="project" value="UniProtKB-KW"/>
</dbReference>
<dbReference type="PROSITE" id="PS51767">
    <property type="entry name" value="PEPTIDASE_A1"/>
    <property type="match status" value="1"/>
</dbReference>
<feature type="region of interest" description="Disordered" evidence="9">
    <location>
        <begin position="474"/>
        <end position="537"/>
    </location>
</feature>
<evidence type="ECO:0000313" key="13">
    <source>
        <dbReference type="EMBL" id="CCC69320.1"/>
    </source>
</evidence>
<keyword evidence="4 8" id="KW-0064">Aspartyl protease</keyword>
<evidence type="ECO:0000256" key="9">
    <source>
        <dbReference type="SAM" id="MobiDB-lite"/>
    </source>
</evidence>
<evidence type="ECO:0000313" key="14">
    <source>
        <dbReference type="Proteomes" id="UP000001640"/>
    </source>
</evidence>
<keyword evidence="5 8" id="KW-0378">Hydrolase</keyword>
<dbReference type="RefSeq" id="XP_003675685.1">
    <property type="nucleotide sequence ID" value="XM_003675637.1"/>
</dbReference>
<reference evidence="13 14" key="1">
    <citation type="journal article" date="2011" name="Proc. Natl. Acad. Sci. U.S.A.">
        <title>Evolutionary erosion of yeast sex chromosomes by mating-type switching accidents.</title>
        <authorList>
            <person name="Gordon J.L."/>
            <person name="Armisen D."/>
            <person name="Proux-Wera E."/>
            <person name="Oheigeartaigh S.S."/>
            <person name="Byrne K.P."/>
            <person name="Wolfe K.H."/>
        </authorList>
    </citation>
    <scope>NUCLEOTIDE SEQUENCE [LARGE SCALE GENOMIC DNA]</scope>
    <source>
        <strain evidence="14">ATCC 76901 / BCRC 22586 / CBS 4309 / NBRC 1992 / NRRL Y-12630</strain>
    </source>
</reference>
<evidence type="ECO:0000259" key="12">
    <source>
        <dbReference type="PROSITE" id="PS51767"/>
    </source>
</evidence>
<dbReference type="STRING" id="1064592.G0VCV9"/>
<dbReference type="OrthoDB" id="771136at2759"/>
<dbReference type="InterPro" id="IPR001969">
    <property type="entry name" value="Aspartic_peptidase_AS"/>
</dbReference>
<dbReference type="FunFam" id="2.40.70.10:FF:000023">
    <property type="entry name" value="Aspartic protease"/>
    <property type="match status" value="1"/>
</dbReference>
<dbReference type="InterPro" id="IPR021109">
    <property type="entry name" value="Peptidase_aspartic_dom_sf"/>
</dbReference>
<dbReference type="Proteomes" id="UP000001640">
    <property type="component" value="Chromosome 3"/>
</dbReference>
<keyword evidence="10" id="KW-0472">Membrane</keyword>
<evidence type="ECO:0000256" key="5">
    <source>
        <dbReference type="ARBA" id="ARBA00022801"/>
    </source>
</evidence>
<dbReference type="PROSITE" id="PS00141">
    <property type="entry name" value="ASP_PROTEASE"/>
    <property type="match status" value="2"/>
</dbReference>
<evidence type="ECO:0000256" key="4">
    <source>
        <dbReference type="ARBA" id="ARBA00022750"/>
    </source>
</evidence>
<dbReference type="HOGENOM" id="CLU_013253_9_1_1"/>
<dbReference type="MEROPS" id="A01.030"/>
<dbReference type="GO" id="GO:0005886">
    <property type="term" value="C:plasma membrane"/>
    <property type="evidence" value="ECO:0007669"/>
    <property type="project" value="EnsemblFungi"/>
</dbReference>
<dbReference type="GeneID" id="96902902"/>
<feature type="chain" id="PRO_5003410415" description="Peptidase A1 domain-containing protein" evidence="11">
    <location>
        <begin position="25"/>
        <end position="559"/>
    </location>
</feature>
<feature type="active site" evidence="6">
    <location>
        <position position="98"/>
    </location>
</feature>
<dbReference type="Gene3D" id="2.40.70.10">
    <property type="entry name" value="Acid Proteases"/>
    <property type="match status" value="2"/>
</dbReference>
<dbReference type="OMA" id="PEDGVCF"/>
<evidence type="ECO:0000256" key="11">
    <source>
        <dbReference type="SAM" id="SignalP"/>
    </source>
</evidence>
<dbReference type="PANTHER" id="PTHR47966">
    <property type="entry name" value="BETA-SITE APP-CLEAVING ENZYME, ISOFORM A-RELATED"/>
    <property type="match status" value="1"/>
</dbReference>
<dbReference type="FunFam" id="2.40.70.10:FF:000011">
    <property type="entry name" value="Aspartic protease"/>
    <property type="match status" value="1"/>
</dbReference>
<keyword evidence="10" id="KW-0812">Transmembrane</keyword>
<dbReference type="PANTHER" id="PTHR47966:SF65">
    <property type="entry name" value="ASPARTIC-TYPE ENDOPEPTIDASE"/>
    <property type="match status" value="1"/>
</dbReference>
<keyword evidence="3 11" id="KW-0732">Signal</keyword>
<keyword evidence="7" id="KW-1015">Disulfide bond</keyword>
<dbReference type="InterPro" id="IPR033876">
    <property type="entry name" value="SAP-like"/>
</dbReference>
<evidence type="ECO:0000256" key="6">
    <source>
        <dbReference type="PIRSR" id="PIRSR601461-1"/>
    </source>
</evidence>
<evidence type="ECO:0000256" key="10">
    <source>
        <dbReference type="SAM" id="Phobius"/>
    </source>
</evidence>
<dbReference type="CDD" id="cd05474">
    <property type="entry name" value="SAP_like"/>
    <property type="match status" value="1"/>
</dbReference>
<evidence type="ECO:0000256" key="8">
    <source>
        <dbReference type="RuleBase" id="RU000454"/>
    </source>
</evidence>
<dbReference type="SUPFAM" id="SSF50630">
    <property type="entry name" value="Acid proteases"/>
    <property type="match status" value="1"/>
</dbReference>
<feature type="transmembrane region" description="Helical" evidence="10">
    <location>
        <begin position="540"/>
        <end position="558"/>
    </location>
</feature>
<keyword evidence="14" id="KW-1185">Reference proteome</keyword>
<feature type="compositionally biased region" description="Low complexity" evidence="9">
    <location>
        <begin position="474"/>
        <end position="530"/>
    </location>
</feature>
<feature type="domain" description="Peptidase A1" evidence="12">
    <location>
        <begin position="80"/>
        <end position="416"/>
    </location>
</feature>
<comment type="similarity">
    <text evidence="1 8">Belongs to the peptidase A1 family.</text>
</comment>
<evidence type="ECO:0000256" key="1">
    <source>
        <dbReference type="ARBA" id="ARBA00007447"/>
    </source>
</evidence>
<gene>
    <name evidence="13" type="primary">NCAS0C03300</name>
    <name evidence="13" type="ordered locus">NCAS_0C03300</name>
</gene>
<dbReference type="InterPro" id="IPR001461">
    <property type="entry name" value="Aspartic_peptidase_A1"/>
</dbReference>
<evidence type="ECO:0000256" key="2">
    <source>
        <dbReference type="ARBA" id="ARBA00022670"/>
    </source>
</evidence>
<dbReference type="PRINTS" id="PR00792">
    <property type="entry name" value="PEPSIN"/>
</dbReference>
<evidence type="ECO:0000256" key="3">
    <source>
        <dbReference type="ARBA" id="ARBA00022729"/>
    </source>
</evidence>
<feature type="signal peptide" evidence="11">
    <location>
        <begin position="1"/>
        <end position="24"/>
    </location>
</feature>
<dbReference type="InterPro" id="IPR033121">
    <property type="entry name" value="PEPTIDASE_A1"/>
</dbReference>
<dbReference type="Pfam" id="PF00026">
    <property type="entry name" value="Asp"/>
    <property type="match status" value="1"/>
</dbReference>
<evidence type="ECO:0000256" key="7">
    <source>
        <dbReference type="PIRSR" id="PIRSR601461-2"/>
    </source>
</evidence>
<dbReference type="KEGG" id="ncs:NCAS_0C03300"/>
<feature type="active site" evidence="6">
    <location>
        <position position="310"/>
    </location>
</feature>
<dbReference type="GO" id="GO:0031505">
    <property type="term" value="P:fungal-type cell wall organization"/>
    <property type="evidence" value="ECO:0007669"/>
    <property type="project" value="EnsemblFungi"/>
</dbReference>
<protein>
    <recommendedName>
        <fullName evidence="12">Peptidase A1 domain-containing protein</fullName>
    </recommendedName>
</protein>
<dbReference type="eggNOG" id="KOG1339">
    <property type="taxonomic scope" value="Eukaryota"/>
</dbReference>
<dbReference type="AlphaFoldDB" id="G0VCV9"/>